<dbReference type="GO" id="GO:0035091">
    <property type="term" value="F:phosphatidylinositol binding"/>
    <property type="evidence" value="ECO:0007669"/>
    <property type="project" value="TreeGrafter"/>
</dbReference>
<dbReference type="PANTHER" id="PTHR15629">
    <property type="entry name" value="SH3YL1 PROTEIN"/>
    <property type="match status" value="1"/>
</dbReference>
<sequence>MSSGAPPPPPRRSAALNASSSGTTTPKNGTSSGGWKGKASAWGNKAFDKAIKLSDKVAPYANNLTEKVGGERWWPSSDDFPLEVAKCTRILRAFTVDGVAQTVEEKDETGVKRKRKAFRKIPAEVLRAAKGIVVYTSMRSGIAPLGGSGGTGLICARLSDGSWSAPSCVAPAHDTGHPSGNFAGGLLLGLDIFDAILLIMTDESLQAFMTHKVSLGGELAVAAGTYGAGALGEIGIEKTPIISYQRSRGFYAGVEAVAQAYLTRFDENERVYSLMGVTQRDILTGHVKPTSDAHPFLAALREAETGFAQRALGAENQYEQAFESNTVETGADPLTHEAEEHAALVAQVTEPDEKRANTAVPSAGATSSALAPLPPPPRRNVVPPPPPSYDAALIPDTPAPAPLNTVPVTVHAVEPESVTATGSTPAVTMTEDVK</sequence>
<dbReference type="InterPro" id="IPR051702">
    <property type="entry name" value="SH3_domain_YSC84-like"/>
</dbReference>
<feature type="compositionally biased region" description="Pro residues" evidence="1">
    <location>
        <begin position="372"/>
        <end position="388"/>
    </location>
</feature>
<comment type="caution">
    <text evidence="3">The sequence shown here is derived from an EMBL/GenBank/DDBJ whole genome shotgun (WGS) entry which is preliminary data.</text>
</comment>
<evidence type="ECO:0000259" key="2">
    <source>
        <dbReference type="Pfam" id="PF04366"/>
    </source>
</evidence>
<dbReference type="STRING" id="741276.A0A2S5BDI7"/>
<evidence type="ECO:0000313" key="4">
    <source>
        <dbReference type="Proteomes" id="UP000237144"/>
    </source>
</evidence>
<name>A0A2S5BDI7_9BASI</name>
<keyword evidence="4" id="KW-1185">Reference proteome</keyword>
<feature type="compositionally biased region" description="Low complexity" evidence="1">
    <location>
        <begin position="12"/>
        <end position="22"/>
    </location>
</feature>
<feature type="region of interest" description="Disordered" evidence="1">
    <location>
        <begin position="351"/>
        <end position="400"/>
    </location>
</feature>
<feature type="compositionally biased region" description="Pro residues" evidence="1">
    <location>
        <begin position="1"/>
        <end position="11"/>
    </location>
</feature>
<evidence type="ECO:0000313" key="3">
    <source>
        <dbReference type="EMBL" id="POY74830.1"/>
    </source>
</evidence>
<feature type="domain" description="Ysc84 actin-binding" evidence="2">
    <location>
        <begin position="183"/>
        <end position="303"/>
    </location>
</feature>
<feature type="compositionally biased region" description="Polar residues" evidence="1">
    <location>
        <begin position="418"/>
        <end position="427"/>
    </location>
</feature>
<feature type="region of interest" description="Disordered" evidence="1">
    <location>
        <begin position="415"/>
        <end position="434"/>
    </location>
</feature>
<protein>
    <recommendedName>
        <fullName evidence="2">Ysc84 actin-binding domain-containing protein</fullName>
    </recommendedName>
</protein>
<dbReference type="InterPro" id="IPR007461">
    <property type="entry name" value="Ysc84_actin-binding"/>
</dbReference>
<organism evidence="3 4">
    <name type="scientific">Rhodotorula taiwanensis</name>
    <dbReference type="NCBI Taxonomy" id="741276"/>
    <lineage>
        <taxon>Eukaryota</taxon>
        <taxon>Fungi</taxon>
        <taxon>Dikarya</taxon>
        <taxon>Basidiomycota</taxon>
        <taxon>Pucciniomycotina</taxon>
        <taxon>Microbotryomycetes</taxon>
        <taxon>Sporidiobolales</taxon>
        <taxon>Sporidiobolaceae</taxon>
        <taxon>Rhodotorula</taxon>
    </lineage>
</organism>
<gene>
    <name evidence="3" type="ORF">BMF94_2103</name>
</gene>
<evidence type="ECO:0000256" key="1">
    <source>
        <dbReference type="SAM" id="MobiDB-lite"/>
    </source>
</evidence>
<dbReference type="Proteomes" id="UP000237144">
    <property type="component" value="Unassembled WGS sequence"/>
</dbReference>
<dbReference type="EMBL" id="PJQD01000021">
    <property type="protein sequence ID" value="POY74830.1"/>
    <property type="molecule type" value="Genomic_DNA"/>
</dbReference>
<dbReference type="CDD" id="cd11524">
    <property type="entry name" value="SYLF"/>
    <property type="match status" value="1"/>
</dbReference>
<dbReference type="Pfam" id="PF04366">
    <property type="entry name" value="Ysc84"/>
    <property type="match status" value="1"/>
</dbReference>
<accession>A0A2S5BDI7</accession>
<dbReference type="AlphaFoldDB" id="A0A2S5BDI7"/>
<proteinExistence type="predicted"/>
<dbReference type="OrthoDB" id="10255128at2759"/>
<dbReference type="PANTHER" id="PTHR15629:SF40">
    <property type="entry name" value="YSC84 ACTIN-BINDING DOMAIN-CONTAINING PROTEIN"/>
    <property type="match status" value="1"/>
</dbReference>
<reference evidence="3 4" key="1">
    <citation type="journal article" date="2018" name="Front. Microbiol.">
        <title>Prospects for Fungal Bioremediation of Acidic Radioactive Waste Sites: Characterization and Genome Sequence of Rhodotorula taiwanensis MD1149.</title>
        <authorList>
            <person name="Tkavc R."/>
            <person name="Matrosova V.Y."/>
            <person name="Grichenko O.E."/>
            <person name="Gostincar C."/>
            <person name="Volpe R.P."/>
            <person name="Klimenkova P."/>
            <person name="Gaidamakova E.K."/>
            <person name="Zhou C.E."/>
            <person name="Stewart B.J."/>
            <person name="Lyman M.G."/>
            <person name="Malfatti S.A."/>
            <person name="Rubinfeld B."/>
            <person name="Courtot M."/>
            <person name="Singh J."/>
            <person name="Dalgard C.L."/>
            <person name="Hamilton T."/>
            <person name="Frey K.G."/>
            <person name="Gunde-Cimerman N."/>
            <person name="Dugan L."/>
            <person name="Daly M.J."/>
        </authorList>
    </citation>
    <scope>NUCLEOTIDE SEQUENCE [LARGE SCALE GENOMIC DNA]</scope>
    <source>
        <strain evidence="3 4">MD1149</strain>
    </source>
</reference>
<feature type="region of interest" description="Disordered" evidence="1">
    <location>
        <begin position="1"/>
        <end position="38"/>
    </location>
</feature>